<dbReference type="GO" id="GO:0009882">
    <property type="term" value="F:blue light photoreceptor activity"/>
    <property type="evidence" value="ECO:0007669"/>
    <property type="project" value="InterPro"/>
</dbReference>
<accession>A0A3N4V9Y1</accession>
<evidence type="ECO:0000313" key="2">
    <source>
        <dbReference type="EMBL" id="RPE70630.1"/>
    </source>
</evidence>
<evidence type="ECO:0000313" key="3">
    <source>
        <dbReference type="Proteomes" id="UP000272193"/>
    </source>
</evidence>
<dbReference type="GO" id="GO:0071949">
    <property type="term" value="F:FAD binding"/>
    <property type="evidence" value="ECO:0007669"/>
    <property type="project" value="InterPro"/>
</dbReference>
<dbReference type="SMART" id="SM01034">
    <property type="entry name" value="BLUF"/>
    <property type="match status" value="1"/>
</dbReference>
<comment type="caution">
    <text evidence="2">The sequence shown here is derived from an EMBL/GenBank/DDBJ whole genome shotgun (WGS) entry which is preliminary data.</text>
</comment>
<organism evidence="2 3">
    <name type="scientific">Tibeticola sediminis</name>
    <dbReference type="NCBI Taxonomy" id="1917811"/>
    <lineage>
        <taxon>Bacteria</taxon>
        <taxon>Pseudomonadati</taxon>
        <taxon>Pseudomonadota</taxon>
        <taxon>Betaproteobacteria</taxon>
        <taxon>Burkholderiales</taxon>
        <taxon>Comamonadaceae</taxon>
        <taxon>Tibeticola</taxon>
    </lineage>
</organism>
<protein>
    <submittedName>
        <fullName evidence="2">FAD-dependent sensor of blue light</fullName>
    </submittedName>
</protein>
<dbReference type="InterPro" id="IPR007024">
    <property type="entry name" value="BLUF_domain"/>
</dbReference>
<dbReference type="Gene3D" id="3.30.70.100">
    <property type="match status" value="1"/>
</dbReference>
<dbReference type="PROSITE" id="PS50925">
    <property type="entry name" value="BLUF"/>
    <property type="match status" value="1"/>
</dbReference>
<dbReference type="Pfam" id="PF04940">
    <property type="entry name" value="BLUF"/>
    <property type="match status" value="1"/>
</dbReference>
<dbReference type="EMBL" id="RKQL01000002">
    <property type="protein sequence ID" value="RPE70630.1"/>
    <property type="molecule type" value="Genomic_DNA"/>
</dbReference>
<evidence type="ECO:0000259" key="1">
    <source>
        <dbReference type="PROSITE" id="PS50925"/>
    </source>
</evidence>
<feature type="domain" description="BLUF" evidence="1">
    <location>
        <begin position="20"/>
        <end position="112"/>
    </location>
</feature>
<sequence>MLDNSSPQEPPDAPAESAAVLRVVCASEARNVETPYATLEHIRDAALRHNPQVGIHAALAFQSGWFVHWVEGPERAVDALCARVRDDDRHYGQRIVHLSRGPRLLMTPWSMMLSTNPESPLLMRERVLHLTQQHERGRQYAPSSVMRRLTAPMQLPEALDLPDPECYTRVGLCSAGGSEAFDLLRWLANERELFVDYRRFAGESGLDAGGAFVDQMYGAYALRLIAVARADLLHGLRRALMQDWAMFALLLCNDPERNASLLDRVEEAFEGAMSVPEIVLVGFDGDLVGQALRHGAALRLNARPAPYADPGRAPTVWRALSPLLKNIEAPPASGWPTVASAAAR</sequence>
<dbReference type="RefSeq" id="WP_170159022.1">
    <property type="nucleotide sequence ID" value="NZ_RKQL01000002.1"/>
</dbReference>
<dbReference type="SUPFAM" id="SSF54975">
    <property type="entry name" value="Acylphosphatase/BLUF domain-like"/>
    <property type="match status" value="1"/>
</dbReference>
<proteinExistence type="predicted"/>
<keyword evidence="3" id="KW-1185">Reference proteome</keyword>
<dbReference type="Proteomes" id="UP000272193">
    <property type="component" value="Unassembled WGS sequence"/>
</dbReference>
<reference evidence="2 3" key="1">
    <citation type="submission" date="2018-11" db="EMBL/GenBank/DDBJ databases">
        <title>Genomic Encyclopedia of Type Strains, Phase IV (KMG-IV): sequencing the most valuable type-strain genomes for metagenomic binning, comparative biology and taxonomic classification.</title>
        <authorList>
            <person name="Goeker M."/>
        </authorList>
    </citation>
    <scope>NUCLEOTIDE SEQUENCE [LARGE SCALE GENOMIC DNA]</scope>
    <source>
        <strain evidence="2 3">DSM 101684</strain>
    </source>
</reference>
<dbReference type="InterPro" id="IPR036046">
    <property type="entry name" value="Acylphosphatase-like_dom_sf"/>
</dbReference>
<dbReference type="AlphaFoldDB" id="A0A3N4V9Y1"/>
<name>A0A3N4V9Y1_9BURK</name>
<gene>
    <name evidence="2" type="ORF">EDC62_1113</name>
</gene>